<keyword evidence="3" id="KW-1185">Reference proteome</keyword>
<feature type="compositionally biased region" description="Low complexity" evidence="1">
    <location>
        <begin position="123"/>
        <end position="133"/>
    </location>
</feature>
<sequence>MSGLTPAQMEAKWIGERMLHNIKANERAVKVASDAAWAKFKKRFPGADTSERFRTEASFDENGKAWAGVVFITSDRTKEVFDERGKPLPSVYMTEAMRKALVLELSWRNKKSGSRQPRFSTQTSVTSSHTPKSSSHRGSRQTNGWQVGTCVTGRSS</sequence>
<reference evidence="2" key="1">
    <citation type="submission" date="2023-01" db="EMBL/GenBank/DDBJ databases">
        <title>Genome assembly of the deep-sea coral Lophelia pertusa.</title>
        <authorList>
            <person name="Herrera S."/>
            <person name="Cordes E."/>
        </authorList>
    </citation>
    <scope>NUCLEOTIDE SEQUENCE</scope>
    <source>
        <strain evidence="2">USNM1676648</strain>
        <tissue evidence="2">Polyp</tissue>
    </source>
</reference>
<evidence type="ECO:0000256" key="1">
    <source>
        <dbReference type="SAM" id="MobiDB-lite"/>
    </source>
</evidence>
<name>A0A9W9ZK20_9CNID</name>
<gene>
    <name evidence="2" type="ORF">OS493_001580</name>
</gene>
<dbReference type="EMBL" id="MU826350">
    <property type="protein sequence ID" value="KAJ7381444.1"/>
    <property type="molecule type" value="Genomic_DNA"/>
</dbReference>
<feature type="region of interest" description="Disordered" evidence="1">
    <location>
        <begin position="109"/>
        <end position="156"/>
    </location>
</feature>
<evidence type="ECO:0000313" key="3">
    <source>
        <dbReference type="Proteomes" id="UP001163046"/>
    </source>
</evidence>
<accession>A0A9W9ZK20</accession>
<organism evidence="2 3">
    <name type="scientific">Desmophyllum pertusum</name>
    <dbReference type="NCBI Taxonomy" id="174260"/>
    <lineage>
        <taxon>Eukaryota</taxon>
        <taxon>Metazoa</taxon>
        <taxon>Cnidaria</taxon>
        <taxon>Anthozoa</taxon>
        <taxon>Hexacorallia</taxon>
        <taxon>Scleractinia</taxon>
        <taxon>Caryophylliina</taxon>
        <taxon>Caryophylliidae</taxon>
        <taxon>Desmophyllum</taxon>
    </lineage>
</organism>
<dbReference type="Proteomes" id="UP001163046">
    <property type="component" value="Unassembled WGS sequence"/>
</dbReference>
<dbReference type="AlphaFoldDB" id="A0A9W9ZK20"/>
<comment type="caution">
    <text evidence="2">The sequence shown here is derived from an EMBL/GenBank/DDBJ whole genome shotgun (WGS) entry which is preliminary data.</text>
</comment>
<proteinExistence type="predicted"/>
<evidence type="ECO:0000313" key="2">
    <source>
        <dbReference type="EMBL" id="KAJ7381444.1"/>
    </source>
</evidence>
<protein>
    <submittedName>
        <fullName evidence="2">Uncharacterized protein</fullName>
    </submittedName>
</protein>